<dbReference type="RefSeq" id="WP_087862023.1">
    <property type="nucleotide sequence ID" value="NZ_LT859958.1"/>
</dbReference>
<dbReference type="Gene3D" id="3.30.70.940">
    <property type="entry name" value="NusG, N-terminal domain"/>
    <property type="match status" value="1"/>
</dbReference>
<keyword evidence="6" id="KW-1185">Reference proteome</keyword>
<dbReference type="PANTHER" id="PTHR30265">
    <property type="entry name" value="RHO-INTERACTING TRANSCRIPTION TERMINATION FACTOR NUSG"/>
    <property type="match status" value="1"/>
</dbReference>
<keyword evidence="1" id="KW-0889">Transcription antitermination</keyword>
<keyword evidence="2" id="KW-0805">Transcription regulation</keyword>
<evidence type="ECO:0000256" key="3">
    <source>
        <dbReference type="ARBA" id="ARBA00023163"/>
    </source>
</evidence>
<reference evidence="6" key="1">
    <citation type="submission" date="2017-05" db="EMBL/GenBank/DDBJ databases">
        <authorList>
            <person name="Kirkegaard R."/>
            <person name="Mcilroy J S."/>
        </authorList>
    </citation>
    <scope>NUCLEOTIDE SEQUENCE [LARGE SCALE GENOMIC DNA]</scope>
</reference>
<feature type="domain" description="NusG-like N-terminal" evidence="4">
    <location>
        <begin position="4"/>
        <end position="94"/>
    </location>
</feature>
<sequence length="169" mass="19531">MSFSWHVLQSKPHREDFLFSQLEHRQIEVFYPRLRVNPVNPRSRKLIPFFPGYLFVRVDLNATPLSSLMYIPGVNRVVSFDSNPAIVSDEVITGIKHNLERINTTKPEHQEQLAQGDPVLILGGPFEGYQAIFDARIEGSERVRLLIKFLQNQQVRIQVPAKMVKPKKK</sequence>
<dbReference type="Pfam" id="PF02357">
    <property type="entry name" value="NusG"/>
    <property type="match status" value="1"/>
</dbReference>
<dbReference type="GO" id="GO:0031564">
    <property type="term" value="P:transcription antitermination"/>
    <property type="evidence" value="ECO:0007669"/>
    <property type="project" value="UniProtKB-KW"/>
</dbReference>
<dbReference type="SUPFAM" id="SSF82679">
    <property type="entry name" value="N-utilization substance G protein NusG, N-terminal domain"/>
    <property type="match status" value="1"/>
</dbReference>
<accession>A0A1Y6K3B0</accession>
<dbReference type="InterPro" id="IPR036735">
    <property type="entry name" value="NGN_dom_sf"/>
</dbReference>
<dbReference type="OrthoDB" id="9790639at2"/>
<dbReference type="KEGG" id="abat:CFX1CAM_1086"/>
<dbReference type="InterPro" id="IPR043425">
    <property type="entry name" value="NusG-like"/>
</dbReference>
<keyword evidence="3" id="KW-0804">Transcription</keyword>
<evidence type="ECO:0000313" key="5">
    <source>
        <dbReference type="EMBL" id="SMX54151.1"/>
    </source>
</evidence>
<evidence type="ECO:0000256" key="2">
    <source>
        <dbReference type="ARBA" id="ARBA00023015"/>
    </source>
</evidence>
<evidence type="ECO:0000313" key="6">
    <source>
        <dbReference type="Proteomes" id="UP000195514"/>
    </source>
</evidence>
<dbReference type="PANTHER" id="PTHR30265:SF7">
    <property type="entry name" value="TRANSCRIPTION ANTITERMINATION PROTEIN RFAH"/>
    <property type="match status" value="1"/>
</dbReference>
<dbReference type="InterPro" id="IPR006645">
    <property type="entry name" value="NGN-like_dom"/>
</dbReference>
<dbReference type="AlphaFoldDB" id="A0A1Y6K3B0"/>
<dbReference type="GO" id="GO:0006354">
    <property type="term" value="P:DNA-templated transcription elongation"/>
    <property type="evidence" value="ECO:0007669"/>
    <property type="project" value="InterPro"/>
</dbReference>
<protein>
    <submittedName>
        <fullName evidence="5">Putative RfaH family transcriptional regulator</fullName>
    </submittedName>
</protein>
<organism evidence="5 6">
    <name type="scientific">Candidatus Brevifilum fermentans</name>
    <dbReference type="NCBI Taxonomy" id="1986204"/>
    <lineage>
        <taxon>Bacteria</taxon>
        <taxon>Bacillati</taxon>
        <taxon>Chloroflexota</taxon>
        <taxon>Anaerolineae</taxon>
        <taxon>Anaerolineales</taxon>
        <taxon>Anaerolineaceae</taxon>
        <taxon>Candidatus Brevifilum</taxon>
    </lineage>
</organism>
<evidence type="ECO:0000256" key="1">
    <source>
        <dbReference type="ARBA" id="ARBA00022814"/>
    </source>
</evidence>
<dbReference type="EMBL" id="LT859958">
    <property type="protein sequence ID" value="SMX54151.1"/>
    <property type="molecule type" value="Genomic_DNA"/>
</dbReference>
<dbReference type="GO" id="GO:0005829">
    <property type="term" value="C:cytosol"/>
    <property type="evidence" value="ECO:0007669"/>
    <property type="project" value="TreeGrafter"/>
</dbReference>
<dbReference type="Proteomes" id="UP000195514">
    <property type="component" value="Chromosome I"/>
</dbReference>
<name>A0A1Y6K3B0_9CHLR</name>
<evidence type="ECO:0000259" key="4">
    <source>
        <dbReference type="Pfam" id="PF02357"/>
    </source>
</evidence>
<gene>
    <name evidence="5" type="ORF">CFX1CAM_1086</name>
</gene>
<proteinExistence type="predicted"/>